<dbReference type="InterPro" id="IPR011990">
    <property type="entry name" value="TPR-like_helical_dom_sf"/>
</dbReference>
<feature type="region of interest" description="Disordered" evidence="1">
    <location>
        <begin position="121"/>
        <end position="226"/>
    </location>
</feature>
<dbReference type="AlphaFoldDB" id="A0A1H9XDB7"/>
<dbReference type="EMBL" id="FOFT01000014">
    <property type="protein sequence ID" value="SES44186.1"/>
    <property type="molecule type" value="Genomic_DNA"/>
</dbReference>
<organism evidence="2 3">
    <name type="scientific">Lentzea flaviverrucosa</name>
    <dbReference type="NCBI Taxonomy" id="200379"/>
    <lineage>
        <taxon>Bacteria</taxon>
        <taxon>Bacillati</taxon>
        <taxon>Actinomycetota</taxon>
        <taxon>Actinomycetes</taxon>
        <taxon>Pseudonocardiales</taxon>
        <taxon>Pseudonocardiaceae</taxon>
        <taxon>Lentzea</taxon>
    </lineage>
</organism>
<feature type="compositionally biased region" description="Low complexity" evidence="1">
    <location>
        <begin position="133"/>
        <end position="145"/>
    </location>
</feature>
<gene>
    <name evidence="2" type="ORF">SAMN05216195_114175</name>
</gene>
<dbReference type="SUPFAM" id="SSF48452">
    <property type="entry name" value="TPR-like"/>
    <property type="match status" value="1"/>
</dbReference>
<sequence length="517" mass="54542">MTAMPQYRTDQSPRALATRLRALCTARVPVACHVYAGLSAPVPTSALHARITHAMARAFVAGTSADVPRFEPPPSAQLRLLTAASWGRLDGAGPDMTTFPVDLASELWWRVHERALGSVRALGSSRAPDRGVGSSSAPESGLGSSRAPERRLGSSRTPEGGPGSSRSLDRALGSSRAPERGDGASRAPKRGFVSSGAPDRALGSWHAPERGLGSSRTAEGGPGSLRMPERRLACDLLLRLGYPHRAAEVIGLSVIDPRKHVLSPDLALEQLAVLRCHLPSSAVEAMALRGARSGLPPETRRDLALFVVFRNAARGADSTSMQAAAALAIKASSELPQNGFAGLLNRARLHRALAAVPFVRRDIVETHRLLGRALESLTSITPAAEMDRLAWADEAYALYAFLMRTHLTVGLGQRAAGYAAELAELSPGDDRTWALQGDALASCGQLDAALDAYGRGIALGGWGAARAAYLRAFVLERLGRVAEAAEDYVLSQRIDPTSSVVAGPVERPVPGAKYAVG</sequence>
<evidence type="ECO:0000313" key="2">
    <source>
        <dbReference type="EMBL" id="SES44186.1"/>
    </source>
</evidence>
<proteinExistence type="predicted"/>
<accession>A0A1H9XDB7</accession>
<reference evidence="3" key="1">
    <citation type="submission" date="2016-10" db="EMBL/GenBank/DDBJ databases">
        <authorList>
            <person name="Varghese N."/>
            <person name="Submissions S."/>
        </authorList>
    </citation>
    <scope>NUCLEOTIDE SEQUENCE [LARGE SCALE GENOMIC DNA]</scope>
    <source>
        <strain evidence="3">CGMCC 4.578</strain>
    </source>
</reference>
<dbReference type="Gene3D" id="1.25.40.10">
    <property type="entry name" value="Tetratricopeptide repeat domain"/>
    <property type="match status" value="1"/>
</dbReference>
<protein>
    <submittedName>
        <fullName evidence="2">Transcriptional activator domain-containing protein</fullName>
    </submittedName>
</protein>
<evidence type="ECO:0000313" key="3">
    <source>
        <dbReference type="Proteomes" id="UP000199028"/>
    </source>
</evidence>
<dbReference type="OrthoDB" id="3701139at2"/>
<dbReference type="Proteomes" id="UP000199028">
    <property type="component" value="Unassembled WGS sequence"/>
</dbReference>
<name>A0A1H9XDB7_9PSEU</name>
<keyword evidence="3" id="KW-1185">Reference proteome</keyword>
<dbReference type="RefSeq" id="WP_090070332.1">
    <property type="nucleotide sequence ID" value="NZ_FOFT01000014.1"/>
</dbReference>
<evidence type="ECO:0000256" key="1">
    <source>
        <dbReference type="SAM" id="MobiDB-lite"/>
    </source>
</evidence>